<evidence type="ECO:0000256" key="2">
    <source>
        <dbReference type="ARBA" id="ARBA00008814"/>
    </source>
</evidence>
<dbReference type="PROSITE" id="PS50983">
    <property type="entry name" value="FE_B12_PBP"/>
    <property type="match status" value="1"/>
</dbReference>
<evidence type="ECO:0000256" key="5">
    <source>
        <dbReference type="SAM" id="SignalP"/>
    </source>
</evidence>
<dbReference type="PROSITE" id="PS51257">
    <property type="entry name" value="PROKAR_LIPOPROTEIN"/>
    <property type="match status" value="1"/>
</dbReference>
<evidence type="ECO:0000256" key="3">
    <source>
        <dbReference type="ARBA" id="ARBA00022448"/>
    </source>
</evidence>
<dbReference type="eggNOG" id="COG0614">
    <property type="taxonomic scope" value="Bacteria"/>
</dbReference>
<comment type="similarity">
    <text evidence="2">Belongs to the bacterial solute-binding protein 8 family.</text>
</comment>
<dbReference type="GO" id="GO:0030288">
    <property type="term" value="C:outer membrane-bounded periplasmic space"/>
    <property type="evidence" value="ECO:0007669"/>
    <property type="project" value="TreeGrafter"/>
</dbReference>
<keyword evidence="4 5" id="KW-0732">Signal</keyword>
<dbReference type="OrthoDB" id="9793175at2"/>
<dbReference type="Proteomes" id="UP000007947">
    <property type="component" value="Chromosome"/>
</dbReference>
<dbReference type="HOGENOM" id="CLU_038034_0_2_11"/>
<evidence type="ECO:0000256" key="1">
    <source>
        <dbReference type="ARBA" id="ARBA00004196"/>
    </source>
</evidence>
<keyword evidence="3" id="KW-0813">Transport</keyword>
<gene>
    <name evidence="7" type="ordered locus">MLP_27420</name>
</gene>
<dbReference type="AlphaFoldDB" id="F5XI87"/>
<sequence>MSLRSSAVALSLALLVLLGGCAWSSAQAPAASGETRVVKDAEETEITVPVEPQRIVALSEPTLDGLLALGITPIGTVSGRGQSKVPGYLSAEAGEIPLLGGIAEPNFEAIGKAKPDLIVVDGTSINNNPPVIEALRAIAPTAFVGYAGGDWRYTFKTLAKVVNKQDEAKQVLADYDAKVSTVKKGLGKYQGETFSIVRWQGSSAALILNELPPGRALLDLGLKRPKNQDKDGRGHSEPVSRENLAEIDADWMFFGTLGGSSVDNRNAEGGVDLEAAKKALSEAEDAPGFTSLKAYKDDQIILVDGSLWTSTGGPLLMNKIVADVDRALVEEQR</sequence>
<dbReference type="PANTHER" id="PTHR30532:SF25">
    <property type="entry name" value="IRON(III) DICITRATE-BINDING PERIPLASMIC PROTEIN"/>
    <property type="match status" value="1"/>
</dbReference>
<dbReference type="PANTHER" id="PTHR30532">
    <property type="entry name" value="IRON III DICITRATE-BINDING PERIPLASMIC PROTEIN"/>
    <property type="match status" value="1"/>
</dbReference>
<comment type="subcellular location">
    <subcellularLocation>
        <location evidence="1">Cell envelope</location>
    </subcellularLocation>
</comment>
<protein>
    <submittedName>
        <fullName evidence="7">Putative iron-siderophore binding protein</fullName>
    </submittedName>
</protein>
<organism evidence="7 8">
    <name type="scientific">Microlunatus phosphovorus (strain ATCC 700054 / DSM 10555 / JCM 9379 / NBRC 101784 / NCIMB 13414 / VKM Ac-1990 / NM-1)</name>
    <dbReference type="NCBI Taxonomy" id="1032480"/>
    <lineage>
        <taxon>Bacteria</taxon>
        <taxon>Bacillati</taxon>
        <taxon>Actinomycetota</taxon>
        <taxon>Actinomycetes</taxon>
        <taxon>Propionibacteriales</taxon>
        <taxon>Propionibacteriaceae</taxon>
        <taxon>Microlunatus</taxon>
    </lineage>
</organism>
<evidence type="ECO:0000313" key="7">
    <source>
        <dbReference type="EMBL" id="BAK35756.1"/>
    </source>
</evidence>
<dbReference type="KEGG" id="mph:MLP_27420"/>
<reference evidence="7 8" key="1">
    <citation type="submission" date="2011-05" db="EMBL/GenBank/DDBJ databases">
        <title>Whole genome sequence of Microlunatus phosphovorus NM-1.</title>
        <authorList>
            <person name="Hosoyama A."/>
            <person name="Sasaki K."/>
            <person name="Harada T."/>
            <person name="Igarashi R."/>
            <person name="Kawakoshi A."/>
            <person name="Sasagawa M."/>
            <person name="Fukada J."/>
            <person name="Nakamura S."/>
            <person name="Katano Y."/>
            <person name="Hanada S."/>
            <person name="Kamagata Y."/>
            <person name="Nakamura N."/>
            <person name="Yamazaki S."/>
            <person name="Fujita N."/>
        </authorList>
    </citation>
    <scope>NUCLEOTIDE SEQUENCE [LARGE SCALE GENOMIC DNA]</scope>
    <source>
        <strain evidence="8">ATCC 700054 / DSM 10555 / JCM 9379 / NBRC 101784 / NCIMB 13414 / VKM Ac-1990 / NM-1</strain>
    </source>
</reference>
<name>F5XI87_MICPN</name>
<dbReference type="Gene3D" id="3.40.50.1980">
    <property type="entry name" value="Nitrogenase molybdenum iron protein domain"/>
    <property type="match status" value="2"/>
</dbReference>
<accession>F5XI87</accession>
<dbReference type="SUPFAM" id="SSF53807">
    <property type="entry name" value="Helical backbone' metal receptor"/>
    <property type="match status" value="1"/>
</dbReference>
<dbReference type="CDD" id="cd01146">
    <property type="entry name" value="FhuD"/>
    <property type="match status" value="1"/>
</dbReference>
<evidence type="ECO:0000256" key="4">
    <source>
        <dbReference type="ARBA" id="ARBA00022729"/>
    </source>
</evidence>
<feature type="signal peptide" evidence="5">
    <location>
        <begin position="1"/>
        <end position="30"/>
    </location>
</feature>
<feature type="chain" id="PRO_5003329176" evidence="5">
    <location>
        <begin position="31"/>
        <end position="333"/>
    </location>
</feature>
<feature type="domain" description="Fe/B12 periplasmic-binding" evidence="6">
    <location>
        <begin position="54"/>
        <end position="332"/>
    </location>
</feature>
<dbReference type="InterPro" id="IPR051313">
    <property type="entry name" value="Bact_iron-sidero_bind"/>
</dbReference>
<proteinExistence type="inferred from homology"/>
<evidence type="ECO:0000259" key="6">
    <source>
        <dbReference type="PROSITE" id="PS50983"/>
    </source>
</evidence>
<dbReference type="RefSeq" id="WP_013863625.1">
    <property type="nucleotide sequence ID" value="NC_015635.1"/>
</dbReference>
<dbReference type="GO" id="GO:1901678">
    <property type="term" value="P:iron coordination entity transport"/>
    <property type="evidence" value="ECO:0007669"/>
    <property type="project" value="UniProtKB-ARBA"/>
</dbReference>
<dbReference type="EMBL" id="AP012204">
    <property type="protein sequence ID" value="BAK35756.1"/>
    <property type="molecule type" value="Genomic_DNA"/>
</dbReference>
<evidence type="ECO:0000313" key="8">
    <source>
        <dbReference type="Proteomes" id="UP000007947"/>
    </source>
</evidence>
<dbReference type="InterPro" id="IPR002491">
    <property type="entry name" value="ABC_transptr_periplasmic_BD"/>
</dbReference>
<keyword evidence="8" id="KW-1185">Reference proteome</keyword>
<dbReference type="STRING" id="1032480.MLP_27420"/>
<dbReference type="Pfam" id="PF01497">
    <property type="entry name" value="Peripla_BP_2"/>
    <property type="match status" value="1"/>
</dbReference>